<keyword evidence="3" id="KW-0813">Transport</keyword>
<dbReference type="PROSITE" id="PS50850">
    <property type="entry name" value="MFS"/>
    <property type="match status" value="1"/>
</dbReference>
<feature type="transmembrane region" description="Helical" evidence="9">
    <location>
        <begin position="372"/>
        <end position="390"/>
    </location>
</feature>
<keyword evidence="7" id="KW-0325">Glycoprotein</keyword>
<evidence type="ECO:0000256" key="3">
    <source>
        <dbReference type="ARBA" id="ARBA00022448"/>
    </source>
</evidence>
<feature type="domain" description="Major facilitator superfamily (MFS) profile" evidence="10">
    <location>
        <begin position="71"/>
        <end position="563"/>
    </location>
</feature>
<dbReference type="InterPro" id="IPR036259">
    <property type="entry name" value="MFS_trans_sf"/>
</dbReference>
<gene>
    <name evidence="11" type="ORF">PENSTE_c011G04483</name>
</gene>
<organism evidence="11 12">
    <name type="scientific">Penicillium steckii</name>
    <dbReference type="NCBI Taxonomy" id="303698"/>
    <lineage>
        <taxon>Eukaryota</taxon>
        <taxon>Fungi</taxon>
        <taxon>Dikarya</taxon>
        <taxon>Ascomycota</taxon>
        <taxon>Pezizomycotina</taxon>
        <taxon>Eurotiomycetes</taxon>
        <taxon>Eurotiomycetidae</taxon>
        <taxon>Eurotiales</taxon>
        <taxon>Aspergillaceae</taxon>
        <taxon>Penicillium</taxon>
    </lineage>
</organism>
<feature type="compositionally biased region" description="Polar residues" evidence="8">
    <location>
        <begin position="12"/>
        <end position="33"/>
    </location>
</feature>
<protein>
    <recommendedName>
        <fullName evidence="10">Major facilitator superfamily (MFS) profile domain-containing protein</fullName>
    </recommendedName>
</protein>
<evidence type="ECO:0000256" key="9">
    <source>
        <dbReference type="SAM" id="Phobius"/>
    </source>
</evidence>
<dbReference type="GO" id="GO:0005886">
    <property type="term" value="C:plasma membrane"/>
    <property type="evidence" value="ECO:0007669"/>
    <property type="project" value="TreeGrafter"/>
</dbReference>
<comment type="caution">
    <text evidence="11">The sequence shown here is derived from an EMBL/GenBank/DDBJ whole genome shotgun (WGS) entry which is preliminary data.</text>
</comment>
<evidence type="ECO:0000256" key="8">
    <source>
        <dbReference type="SAM" id="MobiDB-lite"/>
    </source>
</evidence>
<feature type="compositionally biased region" description="Acidic residues" evidence="8">
    <location>
        <begin position="46"/>
        <end position="56"/>
    </location>
</feature>
<feature type="transmembrane region" description="Helical" evidence="9">
    <location>
        <begin position="464"/>
        <end position="483"/>
    </location>
</feature>
<feature type="transmembrane region" description="Helical" evidence="9">
    <location>
        <begin position="332"/>
        <end position="352"/>
    </location>
</feature>
<dbReference type="Gene3D" id="1.20.1720.10">
    <property type="entry name" value="Multidrug resistance protein D"/>
    <property type="match status" value="1"/>
</dbReference>
<dbReference type="PROSITE" id="PS00216">
    <property type="entry name" value="SUGAR_TRANSPORT_1"/>
    <property type="match status" value="1"/>
</dbReference>
<dbReference type="Pfam" id="PF07690">
    <property type="entry name" value="MFS_1"/>
    <property type="match status" value="1"/>
</dbReference>
<dbReference type="Gene3D" id="1.20.1250.20">
    <property type="entry name" value="MFS general substrate transporter like domains"/>
    <property type="match status" value="1"/>
</dbReference>
<feature type="transmembrane region" description="Helical" evidence="9">
    <location>
        <begin position="265"/>
        <end position="284"/>
    </location>
</feature>
<dbReference type="InterPro" id="IPR005829">
    <property type="entry name" value="Sugar_transporter_CS"/>
</dbReference>
<evidence type="ECO:0000256" key="7">
    <source>
        <dbReference type="ARBA" id="ARBA00023180"/>
    </source>
</evidence>
<proteinExistence type="inferred from homology"/>
<dbReference type="Proteomes" id="UP000191285">
    <property type="component" value="Unassembled WGS sequence"/>
</dbReference>
<dbReference type="EMBL" id="MLKD01000011">
    <property type="protein sequence ID" value="OQE21635.1"/>
    <property type="molecule type" value="Genomic_DNA"/>
</dbReference>
<reference evidence="12" key="1">
    <citation type="journal article" date="2017" name="Nat. Microbiol.">
        <title>Global analysis of biosynthetic gene clusters reveals vast potential of secondary metabolite production in Penicillium species.</title>
        <authorList>
            <person name="Nielsen J.C."/>
            <person name="Grijseels S."/>
            <person name="Prigent S."/>
            <person name="Ji B."/>
            <person name="Dainat J."/>
            <person name="Nielsen K.F."/>
            <person name="Frisvad J.C."/>
            <person name="Workman M."/>
            <person name="Nielsen J."/>
        </authorList>
    </citation>
    <scope>NUCLEOTIDE SEQUENCE [LARGE SCALE GENOMIC DNA]</scope>
    <source>
        <strain evidence="12">IBT 24891</strain>
    </source>
</reference>
<keyword evidence="12" id="KW-1185">Reference proteome</keyword>
<feature type="transmembrane region" description="Helical" evidence="9">
    <location>
        <begin position="431"/>
        <end position="452"/>
    </location>
</feature>
<accession>A0A1V6T5I1</accession>
<evidence type="ECO:0000259" key="10">
    <source>
        <dbReference type="PROSITE" id="PS50850"/>
    </source>
</evidence>
<dbReference type="AlphaFoldDB" id="A0A1V6T5I1"/>
<feature type="transmembrane region" description="Helical" evidence="9">
    <location>
        <begin position="224"/>
        <end position="244"/>
    </location>
</feature>
<keyword evidence="6 9" id="KW-0472">Membrane</keyword>
<dbReference type="GO" id="GO:0022857">
    <property type="term" value="F:transmembrane transporter activity"/>
    <property type="evidence" value="ECO:0007669"/>
    <property type="project" value="InterPro"/>
</dbReference>
<dbReference type="PANTHER" id="PTHR23501:SF187">
    <property type="entry name" value="MAJOR FACILITATOR SUPERFAMILY (MFS) PROFILE DOMAIN-CONTAINING PROTEIN"/>
    <property type="match status" value="1"/>
</dbReference>
<feature type="region of interest" description="Disordered" evidence="8">
    <location>
        <begin position="1"/>
        <end position="60"/>
    </location>
</feature>
<feature type="transmembrane region" description="Helical" evidence="9">
    <location>
        <begin position="290"/>
        <end position="311"/>
    </location>
</feature>
<sequence>MAVDTETTTTTMSVIDSDVTNHQNHATSKITTDMSEKPDSTSPASEENEASADDSEDKPTKTKKSFGFYAIILALALTSLLTSLEATITSTALPTITSDLGGASLYVWVVNGYYLTQTAFQPFVGQMADIYGRRWPMICSAAMFTIGSGVAGGSKNIQTLIAGRLLQGIGSGGILVLTEIIICDLLPLRERGKYLGMIVSLVGIGAALGPLFGGLIVQYSSWPWVFYLNVPIGGVACIMLFVFLRVRSDSTPNYMQRLRRFDWTGNILFVMSMVSILIALSWAGTEYPWSSYRVIVPLVLGFAGSAAFVVYEGSSFCVNPTMPLHIFSNRTSGTAFAVTFLHTLSSVSVMYFLPVYFQAVLNASPSRSGVQLLPTILFMIPGAIAGGTLLSKFGRYRPLQHAGLAFMIIGFGLLTLLDADSNTGEWVGYQLLGALGTGLALPVLLPAVQAPLTEEDTALCTATWSFMRTYGFIWGATIATAVFNNRFDVLAPRITDSTIGSQLTGGRAYELATKVFMNSIEDPVTRSEVKSVYVDALNVVWYVSLAFAGLGFLLVFLEREITLRKELDTKYAMEEKKKTEESEA</sequence>
<dbReference type="CDD" id="cd17502">
    <property type="entry name" value="MFS_Azr1_MDR_like"/>
    <property type="match status" value="1"/>
</dbReference>
<comment type="subcellular location">
    <subcellularLocation>
        <location evidence="1">Membrane</location>
        <topology evidence="1">Multi-pass membrane protein</topology>
    </subcellularLocation>
</comment>
<dbReference type="InterPro" id="IPR011701">
    <property type="entry name" value="MFS"/>
</dbReference>
<feature type="transmembrane region" description="Helical" evidence="9">
    <location>
        <begin position="402"/>
        <end position="419"/>
    </location>
</feature>
<feature type="transmembrane region" description="Helical" evidence="9">
    <location>
        <begin position="539"/>
        <end position="557"/>
    </location>
</feature>
<evidence type="ECO:0000256" key="2">
    <source>
        <dbReference type="ARBA" id="ARBA00008335"/>
    </source>
</evidence>
<feature type="transmembrane region" description="Helical" evidence="9">
    <location>
        <begin position="66"/>
        <end position="84"/>
    </location>
</feature>
<evidence type="ECO:0000313" key="12">
    <source>
        <dbReference type="Proteomes" id="UP000191285"/>
    </source>
</evidence>
<keyword evidence="5 9" id="KW-1133">Transmembrane helix</keyword>
<feature type="compositionally biased region" description="Low complexity" evidence="8">
    <location>
        <begin position="1"/>
        <end position="11"/>
    </location>
</feature>
<comment type="similarity">
    <text evidence="2">Belongs to the major facilitator superfamily.</text>
</comment>
<evidence type="ECO:0000256" key="6">
    <source>
        <dbReference type="ARBA" id="ARBA00023136"/>
    </source>
</evidence>
<dbReference type="InterPro" id="IPR020846">
    <property type="entry name" value="MFS_dom"/>
</dbReference>
<feature type="transmembrane region" description="Helical" evidence="9">
    <location>
        <begin position="135"/>
        <end position="153"/>
    </location>
</feature>
<dbReference type="SUPFAM" id="SSF103473">
    <property type="entry name" value="MFS general substrate transporter"/>
    <property type="match status" value="1"/>
</dbReference>
<dbReference type="OrthoDB" id="10021397at2759"/>
<dbReference type="PRINTS" id="PR01036">
    <property type="entry name" value="TCRTETB"/>
</dbReference>
<keyword evidence="4 9" id="KW-0812">Transmembrane</keyword>
<feature type="transmembrane region" description="Helical" evidence="9">
    <location>
        <begin position="194"/>
        <end position="218"/>
    </location>
</feature>
<evidence type="ECO:0000256" key="5">
    <source>
        <dbReference type="ARBA" id="ARBA00022989"/>
    </source>
</evidence>
<feature type="transmembrane region" description="Helical" evidence="9">
    <location>
        <begin position="96"/>
        <end position="115"/>
    </location>
</feature>
<feature type="transmembrane region" description="Helical" evidence="9">
    <location>
        <begin position="165"/>
        <end position="187"/>
    </location>
</feature>
<evidence type="ECO:0000313" key="11">
    <source>
        <dbReference type="EMBL" id="OQE21635.1"/>
    </source>
</evidence>
<name>A0A1V6T5I1_9EURO</name>
<dbReference type="PANTHER" id="PTHR23501">
    <property type="entry name" value="MAJOR FACILITATOR SUPERFAMILY"/>
    <property type="match status" value="1"/>
</dbReference>
<evidence type="ECO:0000256" key="1">
    <source>
        <dbReference type="ARBA" id="ARBA00004141"/>
    </source>
</evidence>
<evidence type="ECO:0000256" key="4">
    <source>
        <dbReference type="ARBA" id="ARBA00022692"/>
    </source>
</evidence>